<evidence type="ECO:0000256" key="4">
    <source>
        <dbReference type="ARBA" id="ARBA00022737"/>
    </source>
</evidence>
<feature type="compositionally biased region" description="Low complexity" evidence="8">
    <location>
        <begin position="89"/>
        <end position="101"/>
    </location>
</feature>
<keyword evidence="5" id="KW-0863">Zinc-finger</keyword>
<evidence type="ECO:0000256" key="7">
    <source>
        <dbReference type="ARBA" id="ARBA00023242"/>
    </source>
</evidence>
<feature type="compositionally biased region" description="Basic and acidic residues" evidence="8">
    <location>
        <begin position="116"/>
        <end position="127"/>
    </location>
</feature>
<name>A0A367XRP4_9ASCO</name>
<dbReference type="Proteomes" id="UP000253472">
    <property type="component" value="Unassembled WGS sequence"/>
</dbReference>
<dbReference type="GO" id="GO:0008143">
    <property type="term" value="F:poly(A) binding"/>
    <property type="evidence" value="ECO:0007669"/>
    <property type="project" value="InterPro"/>
</dbReference>
<evidence type="ECO:0000256" key="8">
    <source>
        <dbReference type="SAM" id="MobiDB-lite"/>
    </source>
</evidence>
<reference evidence="11 12" key="1">
    <citation type="submission" date="2018-06" db="EMBL/GenBank/DDBJ databases">
        <title>Whole genome sequencing of Candida tropicalis (genome annotated by CSBL at Korea University).</title>
        <authorList>
            <person name="Ahn J."/>
        </authorList>
    </citation>
    <scope>NUCLEOTIDE SEQUENCE [LARGE SCALE GENOMIC DNA]</scope>
    <source>
        <strain evidence="11 12">ATCC 20962</strain>
    </source>
</reference>
<dbReference type="Gene3D" id="1.10.340.40">
    <property type="entry name" value="Nuclear abundant poly(A) RNA-bind protein 2, N-terminal domain"/>
    <property type="match status" value="1"/>
</dbReference>
<protein>
    <submittedName>
        <fullName evidence="11">Nuclear polyadenylated RNA-binding protein NAB2</fullName>
    </submittedName>
</protein>
<evidence type="ECO:0000313" key="11">
    <source>
        <dbReference type="EMBL" id="RCK56303.1"/>
    </source>
</evidence>
<evidence type="ECO:0000259" key="10">
    <source>
        <dbReference type="Pfam" id="PF21803"/>
    </source>
</evidence>
<dbReference type="PANTHER" id="PTHR14738">
    <property type="entry name" value="ZINC FINGER CCCH DOMAIN-CONTAINING PROTEIN 14"/>
    <property type="match status" value="1"/>
</dbReference>
<keyword evidence="6" id="KW-0862">Zinc</keyword>
<evidence type="ECO:0000313" key="12">
    <source>
        <dbReference type="Proteomes" id="UP000253472"/>
    </source>
</evidence>
<dbReference type="STRING" id="5486.A0A367XRP4"/>
<dbReference type="AlphaFoldDB" id="A0A367XRP4"/>
<evidence type="ECO:0000256" key="5">
    <source>
        <dbReference type="ARBA" id="ARBA00022771"/>
    </source>
</evidence>
<comment type="subcellular location">
    <subcellularLocation>
        <location evidence="1">Nucleus</location>
    </subcellularLocation>
</comment>
<dbReference type="FunFam" id="4.10.1000.40:FF:000003">
    <property type="entry name" value="Nuclear polyadenylated RNA-binding protein NAB2"/>
    <property type="match status" value="1"/>
</dbReference>
<dbReference type="InterPro" id="IPR043094">
    <property type="entry name" value="Nab2/ZC3H14_N_sf"/>
</dbReference>
<proteinExistence type="inferred from homology"/>
<feature type="compositionally biased region" description="Polar residues" evidence="8">
    <location>
        <begin position="147"/>
        <end position="159"/>
    </location>
</feature>
<dbReference type="GO" id="GO:0005737">
    <property type="term" value="C:cytoplasm"/>
    <property type="evidence" value="ECO:0007669"/>
    <property type="project" value="TreeGrafter"/>
</dbReference>
<evidence type="ECO:0000256" key="1">
    <source>
        <dbReference type="ARBA" id="ARBA00004123"/>
    </source>
</evidence>
<keyword evidence="4" id="KW-0677">Repeat</keyword>
<comment type="caution">
    <text evidence="11">The sequence shown here is derived from an EMBL/GenBank/DDBJ whole genome shotgun (WGS) entry which is preliminary data.</text>
</comment>
<dbReference type="EMBL" id="QLNQ01000029">
    <property type="protein sequence ID" value="RCK56303.1"/>
    <property type="molecule type" value="Genomic_DNA"/>
</dbReference>
<keyword evidence="7" id="KW-0539">Nucleus</keyword>
<dbReference type="GO" id="GO:0008270">
    <property type="term" value="F:zinc ion binding"/>
    <property type="evidence" value="ECO:0007669"/>
    <property type="project" value="UniProtKB-KW"/>
</dbReference>
<gene>
    <name evidence="11" type="primary">NAB2_0</name>
    <name evidence="11" type="ORF">Cantr_05038</name>
</gene>
<evidence type="ECO:0000256" key="3">
    <source>
        <dbReference type="ARBA" id="ARBA00022723"/>
    </source>
</evidence>
<keyword evidence="12" id="KW-1185">Reference proteome</keyword>
<dbReference type="GO" id="GO:0043488">
    <property type="term" value="P:regulation of mRNA stability"/>
    <property type="evidence" value="ECO:0007669"/>
    <property type="project" value="InterPro"/>
</dbReference>
<dbReference type="InterPro" id="IPR049017">
    <property type="entry name" value="Nab2_Znf4"/>
</dbReference>
<comment type="similarity">
    <text evidence="2">Belongs to the ZC3H14 family.</text>
</comment>
<evidence type="ECO:0000259" key="9">
    <source>
        <dbReference type="Pfam" id="PF21457"/>
    </source>
</evidence>
<keyword evidence="3" id="KW-0479">Metal-binding</keyword>
<dbReference type="GO" id="GO:0005634">
    <property type="term" value="C:nucleus"/>
    <property type="evidence" value="ECO:0007669"/>
    <property type="project" value="UniProtKB-SubCell"/>
</dbReference>
<feature type="region of interest" description="Disordered" evidence="8">
    <location>
        <begin position="396"/>
        <end position="428"/>
    </location>
</feature>
<feature type="domain" description="RNA-binding Nab2-type zinc finger" evidence="9">
    <location>
        <begin position="212"/>
        <end position="237"/>
    </location>
</feature>
<dbReference type="InterPro" id="IPR040366">
    <property type="entry name" value="Nab2/ZC3H14"/>
</dbReference>
<dbReference type="Gene3D" id="4.10.1000.40">
    <property type="match status" value="3"/>
</dbReference>
<dbReference type="OrthoDB" id="438553at2759"/>
<evidence type="ECO:0000256" key="2">
    <source>
        <dbReference type="ARBA" id="ARBA00008423"/>
    </source>
</evidence>
<dbReference type="Pfam" id="PF21457">
    <property type="entry name" value="zf-CCCH_2-like_3"/>
    <property type="match status" value="1"/>
</dbReference>
<feature type="domain" description="Nab2 type CCCH zinc finger 4" evidence="10">
    <location>
        <begin position="281"/>
        <end position="309"/>
    </location>
</feature>
<dbReference type="Pfam" id="PF21803">
    <property type="entry name" value="Nab2-zf4"/>
    <property type="match status" value="1"/>
</dbReference>
<sequence>MKFEPDNEIGQQLKKNLMQKIASDFNKGEEDALDIADYIIFLIVAKKAKQAIVDEVQDTADVIISVEFIDLVYNEIAKLEQQHELQAAGGAQQQQQQQQPQVTLSTGQIPTGPKRQLTEEERFELRQQRFGGVTSGPKAHGRGGISKNRTNGHHQQNNKQFTNAKRLEKVFSAAGGKNGAFKFVPQPPKGRCPDFPYCKNKECEKAHPSRNCFLYPDCPNPPGTCNYLHPDQDQELIAKLEKSKKEYEERRKNHLMVQQGSCKYGMKCAKQNCPFAHPTPANPEAKIETLEWCAQGKECQNRDCTKSHPPPPTATAATTESLLSSTDLSLEQCKFGSQCTNIKCPRRHATSAVPCRAGAECRRLDCTFAHPIKEPCRFGVKCTNKSCMYQHPEGRSLPSNTWTKDSAATTSTASVFQSEDQVMEQAAQ</sequence>
<organism evidence="11 12">
    <name type="scientific">Candida viswanathii</name>
    <dbReference type="NCBI Taxonomy" id="5486"/>
    <lineage>
        <taxon>Eukaryota</taxon>
        <taxon>Fungi</taxon>
        <taxon>Dikarya</taxon>
        <taxon>Ascomycota</taxon>
        <taxon>Saccharomycotina</taxon>
        <taxon>Pichiomycetes</taxon>
        <taxon>Debaryomycetaceae</taxon>
        <taxon>Candida/Lodderomyces clade</taxon>
        <taxon>Candida</taxon>
    </lineage>
</organism>
<dbReference type="PANTHER" id="PTHR14738:SF29">
    <property type="entry name" value="ZINC FINGER CCCH DOMAIN-CONTAINING PROTEIN 14"/>
    <property type="match status" value="1"/>
</dbReference>
<evidence type="ECO:0000256" key="6">
    <source>
        <dbReference type="ARBA" id="ARBA00022833"/>
    </source>
</evidence>
<dbReference type="Pfam" id="PF14608">
    <property type="entry name" value="zf-CCCH_2"/>
    <property type="match status" value="4"/>
</dbReference>
<dbReference type="InterPro" id="IPR048410">
    <property type="entry name" value="Znf-CCCH_2-like_3"/>
</dbReference>
<accession>A0A367XRP4</accession>
<feature type="region of interest" description="Disordered" evidence="8">
    <location>
        <begin position="89"/>
        <end position="159"/>
    </location>
</feature>